<evidence type="ECO:0000313" key="1">
    <source>
        <dbReference type="EMBL" id="CAH0044721.1"/>
    </source>
</evidence>
<proteinExistence type="predicted"/>
<sequence length="246" mass="27973">MFGTSFDLVPRYFSIPAEIQLDSKTLDPNNADGPFVLGALLESLAYPFGALNEGPHRVEVPDDHVDKFSRGADDGFKAYSRAEHENPWILFNYSVSSELNVTCNILETKCFDPEDIDEYIGRSLDSEPIKKWLDGKKRAELYMITGFQVAKGLRATATTKVRLGSRFGSIVKEDEQEVMPRMRNDVIVSYRATKYTLSRRSLLNRWTSRDLEHGDWTIRSEPVLVGDDYETAIKKLKEVVPIMRGL</sequence>
<gene>
    <name evidence="1" type="ORF">CSOL1703_00010459</name>
</gene>
<name>A0A9N9W3G9_9HYPO</name>
<evidence type="ECO:0000313" key="2">
    <source>
        <dbReference type="Proteomes" id="UP000775872"/>
    </source>
</evidence>
<accession>A0A9N9W3G9</accession>
<dbReference type="OrthoDB" id="4500473at2759"/>
<comment type="caution">
    <text evidence="1">The sequence shown here is derived from an EMBL/GenBank/DDBJ whole genome shotgun (WGS) entry which is preliminary data.</text>
</comment>
<dbReference type="AlphaFoldDB" id="A0A9N9W3G9"/>
<keyword evidence="2" id="KW-1185">Reference proteome</keyword>
<dbReference type="Proteomes" id="UP000775872">
    <property type="component" value="Unassembled WGS sequence"/>
</dbReference>
<protein>
    <submittedName>
        <fullName evidence="1">Uncharacterized protein</fullName>
    </submittedName>
</protein>
<dbReference type="EMBL" id="CABFOC020000007">
    <property type="protein sequence ID" value="CAH0044721.1"/>
    <property type="molecule type" value="Genomic_DNA"/>
</dbReference>
<reference evidence="1" key="1">
    <citation type="submission" date="2021-10" db="EMBL/GenBank/DDBJ databases">
        <authorList>
            <person name="Piombo E."/>
        </authorList>
    </citation>
    <scope>NUCLEOTIDE SEQUENCE</scope>
</reference>
<organism evidence="1 2">
    <name type="scientific">Clonostachys solani</name>
    <dbReference type="NCBI Taxonomy" id="160281"/>
    <lineage>
        <taxon>Eukaryota</taxon>
        <taxon>Fungi</taxon>
        <taxon>Dikarya</taxon>
        <taxon>Ascomycota</taxon>
        <taxon>Pezizomycotina</taxon>
        <taxon>Sordariomycetes</taxon>
        <taxon>Hypocreomycetidae</taxon>
        <taxon>Hypocreales</taxon>
        <taxon>Bionectriaceae</taxon>
        <taxon>Clonostachys</taxon>
    </lineage>
</organism>